<evidence type="ECO:0000256" key="7">
    <source>
        <dbReference type="ARBA" id="ARBA00022695"/>
    </source>
</evidence>
<dbReference type="AlphaFoldDB" id="M7NJ96"/>
<reference evidence="13 14" key="1">
    <citation type="journal article" date="2013" name="Genome Announc.">
        <title>Draft Genome Sequence of Bhargavaea cecembensis Strain DSE10T, Isolated from a Deep-Sea Sediment Sample Collected at a Depth of 5,904 m from the Chagos-Laccadive Ridge System in the Indian Ocean.</title>
        <authorList>
            <person name="Shivaji S."/>
            <person name="Ara S."/>
            <person name="Begum Z."/>
            <person name="Ruth M."/>
            <person name="Singh A."/>
            <person name="Kumar Pinnaka A."/>
        </authorList>
    </citation>
    <scope>NUCLEOTIDE SEQUENCE [LARGE SCALE GENOMIC DNA]</scope>
    <source>
        <strain evidence="13 14">DSE10</strain>
    </source>
</reference>
<evidence type="ECO:0000256" key="9">
    <source>
        <dbReference type="ARBA" id="ARBA00022827"/>
    </source>
</evidence>
<organism evidence="13 14">
    <name type="scientific">Bhargavaea cecembensis DSE10</name>
    <dbReference type="NCBI Taxonomy" id="1235279"/>
    <lineage>
        <taxon>Bacteria</taxon>
        <taxon>Bacillati</taxon>
        <taxon>Bacillota</taxon>
        <taxon>Bacilli</taxon>
        <taxon>Bacillales</taxon>
        <taxon>Caryophanaceae</taxon>
        <taxon>Bhargavaea</taxon>
    </lineage>
</organism>
<dbReference type="GO" id="GO:0005524">
    <property type="term" value="F:ATP binding"/>
    <property type="evidence" value="ECO:0007669"/>
    <property type="project" value="UniProtKB-KW"/>
</dbReference>
<evidence type="ECO:0000256" key="1">
    <source>
        <dbReference type="ARBA" id="ARBA00004726"/>
    </source>
</evidence>
<evidence type="ECO:0000256" key="5">
    <source>
        <dbReference type="ARBA" id="ARBA00022643"/>
    </source>
</evidence>
<evidence type="ECO:0000313" key="14">
    <source>
        <dbReference type="Proteomes" id="UP000011919"/>
    </source>
</evidence>
<dbReference type="eggNOG" id="COG0196">
    <property type="taxonomic scope" value="Bacteria"/>
</dbReference>
<evidence type="ECO:0000259" key="12">
    <source>
        <dbReference type="Pfam" id="PF06574"/>
    </source>
</evidence>
<dbReference type="Proteomes" id="UP000011919">
    <property type="component" value="Unassembled WGS sequence"/>
</dbReference>
<dbReference type="GO" id="GO:0008531">
    <property type="term" value="F:riboflavin kinase activity"/>
    <property type="evidence" value="ECO:0007669"/>
    <property type="project" value="TreeGrafter"/>
</dbReference>
<evidence type="ECO:0000256" key="2">
    <source>
        <dbReference type="ARBA" id="ARBA00010214"/>
    </source>
</evidence>
<dbReference type="InterPro" id="IPR014729">
    <property type="entry name" value="Rossmann-like_a/b/a_fold"/>
</dbReference>
<dbReference type="CDD" id="cd02064">
    <property type="entry name" value="FAD_synthetase_N"/>
    <property type="match status" value="1"/>
</dbReference>
<dbReference type="EMBL" id="AOFT01000003">
    <property type="protein sequence ID" value="EMR07216.1"/>
    <property type="molecule type" value="Genomic_DNA"/>
</dbReference>
<dbReference type="PANTHER" id="PTHR22749">
    <property type="entry name" value="RIBOFLAVIN KINASE/FMN ADENYLYLTRANSFERASE"/>
    <property type="match status" value="1"/>
</dbReference>
<keyword evidence="8" id="KW-0547">Nucleotide-binding</keyword>
<keyword evidence="9" id="KW-0274">FAD</keyword>
<dbReference type="GO" id="GO:0009398">
    <property type="term" value="P:FMN biosynthetic process"/>
    <property type="evidence" value="ECO:0007669"/>
    <property type="project" value="TreeGrafter"/>
</dbReference>
<keyword evidence="6" id="KW-0808">Transferase</keyword>
<keyword evidence="10" id="KW-0067">ATP-binding</keyword>
<comment type="caution">
    <text evidence="13">The sequence shown here is derived from an EMBL/GenBank/DDBJ whole genome shotgun (WGS) entry which is preliminary data.</text>
</comment>
<dbReference type="GO" id="GO:0009231">
    <property type="term" value="P:riboflavin biosynthetic process"/>
    <property type="evidence" value="ECO:0007669"/>
    <property type="project" value="InterPro"/>
</dbReference>
<evidence type="ECO:0000256" key="4">
    <source>
        <dbReference type="ARBA" id="ARBA00022630"/>
    </source>
</evidence>
<dbReference type="RefSeq" id="WP_008297689.1">
    <property type="nucleotide sequence ID" value="NZ_AOFT01000003.1"/>
</dbReference>
<dbReference type="SUPFAM" id="SSF52374">
    <property type="entry name" value="Nucleotidylyl transferase"/>
    <property type="match status" value="1"/>
</dbReference>
<keyword evidence="7" id="KW-0548">Nucleotidyltransferase</keyword>
<evidence type="ECO:0000256" key="10">
    <source>
        <dbReference type="ARBA" id="ARBA00022840"/>
    </source>
</evidence>
<keyword evidence="14" id="KW-1185">Reference proteome</keyword>
<dbReference type="UniPathway" id="UPA00277">
    <property type="reaction ID" value="UER00407"/>
</dbReference>
<dbReference type="Gene3D" id="3.40.50.620">
    <property type="entry name" value="HUPs"/>
    <property type="match status" value="1"/>
</dbReference>
<dbReference type="GO" id="GO:0003919">
    <property type="term" value="F:FMN adenylyltransferase activity"/>
    <property type="evidence" value="ECO:0007669"/>
    <property type="project" value="UniProtKB-EC"/>
</dbReference>
<evidence type="ECO:0000256" key="8">
    <source>
        <dbReference type="ARBA" id="ARBA00022741"/>
    </source>
</evidence>
<dbReference type="GO" id="GO:0006747">
    <property type="term" value="P:FAD biosynthetic process"/>
    <property type="evidence" value="ECO:0007669"/>
    <property type="project" value="UniProtKB-UniPathway"/>
</dbReference>
<dbReference type="FunFam" id="3.40.50.620:FF:000021">
    <property type="entry name" value="Riboflavin biosynthesis protein"/>
    <property type="match status" value="1"/>
</dbReference>
<evidence type="ECO:0000256" key="6">
    <source>
        <dbReference type="ARBA" id="ARBA00022679"/>
    </source>
</evidence>
<dbReference type="STRING" id="1235279.C772_00861"/>
<proteinExistence type="inferred from homology"/>
<comment type="catalytic activity">
    <reaction evidence="11">
        <text>FMN + ATP + H(+) = FAD + diphosphate</text>
        <dbReference type="Rhea" id="RHEA:17237"/>
        <dbReference type="ChEBI" id="CHEBI:15378"/>
        <dbReference type="ChEBI" id="CHEBI:30616"/>
        <dbReference type="ChEBI" id="CHEBI:33019"/>
        <dbReference type="ChEBI" id="CHEBI:57692"/>
        <dbReference type="ChEBI" id="CHEBI:58210"/>
        <dbReference type="EC" id="2.7.7.2"/>
    </reaction>
</comment>
<evidence type="ECO:0000313" key="13">
    <source>
        <dbReference type="EMBL" id="EMR07216.1"/>
    </source>
</evidence>
<dbReference type="EC" id="2.7.7.2" evidence="3"/>
<name>M7NJ96_9BACL</name>
<protein>
    <recommendedName>
        <fullName evidence="3">FAD synthase</fullName>
        <ecNumber evidence="3">2.7.7.2</ecNumber>
    </recommendedName>
</protein>
<gene>
    <name evidence="13" type="primary">ribF_2</name>
    <name evidence="13" type="ORF">C772_00861</name>
</gene>
<evidence type="ECO:0000256" key="3">
    <source>
        <dbReference type="ARBA" id="ARBA00012393"/>
    </source>
</evidence>
<dbReference type="Pfam" id="PF06574">
    <property type="entry name" value="FAD_syn"/>
    <property type="match status" value="1"/>
</dbReference>
<accession>M7NJ96</accession>
<comment type="similarity">
    <text evidence="2">Belongs to the RibF family.</text>
</comment>
<dbReference type="InterPro" id="IPR015864">
    <property type="entry name" value="FAD_synthase"/>
</dbReference>
<comment type="pathway">
    <text evidence="1">Cofactor biosynthesis; FAD biosynthesis; FAD from FMN: step 1/1.</text>
</comment>
<dbReference type="PATRIC" id="fig|1235279.3.peg.874"/>
<dbReference type="InterPro" id="IPR023468">
    <property type="entry name" value="Riboflavin_kinase"/>
</dbReference>
<evidence type="ECO:0000256" key="11">
    <source>
        <dbReference type="ARBA" id="ARBA00049494"/>
    </source>
</evidence>
<feature type="domain" description="FAD synthetase" evidence="12">
    <location>
        <begin position="16"/>
        <end position="170"/>
    </location>
</feature>
<sequence>MEIIFLNEANLADWQSKARPNVIALGFFDGVHKGHQKVIGTARREAERTGLPLDVMSFFPHPKTVLSGGKVKVDYLIPLEEKARLLEKMGVDRFYIVTFTRAFASLSPEDYVEQYLLKFGTVHAVAGYDFSYGFKGKGTIDRLHADSGGRIGVSKVEKVQYRREKISSTRIRSAILGGRIAEVRQLLGRCYTTRAEVAGGSLSLKEYYMLPQSGIYDVRIGTGSTWHDAQIYVDSDRQTISFMKQCLLKQIDQQEIAIEWQRRVANHSLYHSVAQ</sequence>
<dbReference type="OrthoDB" id="9803667at2"/>
<dbReference type="PANTHER" id="PTHR22749:SF6">
    <property type="entry name" value="RIBOFLAVIN KINASE"/>
    <property type="match status" value="1"/>
</dbReference>
<keyword evidence="4" id="KW-0285">Flavoprotein</keyword>
<keyword evidence="5" id="KW-0288">FMN</keyword>